<dbReference type="EMBL" id="JAKNGE010000021">
    <property type="protein sequence ID" value="MCG4747121.1"/>
    <property type="molecule type" value="Genomic_DNA"/>
</dbReference>
<evidence type="ECO:0000313" key="4">
    <source>
        <dbReference type="EMBL" id="MCG4747121.1"/>
    </source>
</evidence>
<dbReference type="GO" id="GO:0016787">
    <property type="term" value="F:hydrolase activity"/>
    <property type="evidence" value="ECO:0007669"/>
    <property type="project" value="UniProtKB-KW"/>
</dbReference>
<sequence>MKRAWEYDYEFFCDAIPVRDRTDLIQWDNLLEGKFLEEARQMLETGKGAWIKPLPESKAPYSKMLGAISSMRNMGYDVQEADLLIPEAFKAIDEDRLIDLQIINARVFKALAEAPKIESHPYWSYTVYNSFEQYAQSVKFQEYPDYKLPGQEALFEKVHAGWLGEIIGSALGTAVEGFKSSRIWEVFGEITEYVKPPETLNDDITFELALLEAFREKGYDITSEDIADKWVGYIPFAYTAEEIALNHLRHGIYPPESGYVANPYREMIGAAMRAAICGALAPANPRMAAELAWRDGCVSHHNNGILAEVFNALIVSMAYVETDMQVILDKAMRMIPRDSEFYSVLAFACQACGQSRDYRQAWELCEEKYKEYNWVHAYPNLAAEVVAIRFAGNSFERAMTILMMAGQDNDCTGGPIGHAYGVMLGLGALDDKFVAPLRDQLDTYVRTMESQSITSLSKKTTDAILKYN</sequence>
<feature type="binding site" evidence="3">
    <location>
        <position position="410"/>
    </location>
    <ligand>
        <name>Mg(2+)</name>
        <dbReference type="ChEBI" id="CHEBI:18420"/>
        <label>1</label>
    </ligand>
</feature>
<reference evidence="4" key="1">
    <citation type="submission" date="2022-01" db="EMBL/GenBank/DDBJ databases">
        <title>Collection of gut derived symbiotic bacterial strains cultured from healthy donors.</title>
        <authorList>
            <person name="Lin H."/>
            <person name="Kohout C."/>
            <person name="Waligurski E."/>
            <person name="Pamer E.G."/>
        </authorList>
    </citation>
    <scope>NUCLEOTIDE SEQUENCE</scope>
    <source>
        <strain evidence="4">DFI.6.55</strain>
    </source>
</reference>
<name>A0AAW5C3P3_9FIRM</name>
<accession>A0AAW5C3P3</accession>
<comment type="caution">
    <text evidence="4">The sequence shown here is derived from an EMBL/GenBank/DDBJ whole genome shotgun (WGS) entry which is preliminary data.</text>
</comment>
<dbReference type="SUPFAM" id="SSF101478">
    <property type="entry name" value="ADP-ribosylglycohydrolase"/>
    <property type="match status" value="1"/>
</dbReference>
<feature type="binding site" evidence="3">
    <location>
        <position position="408"/>
    </location>
    <ligand>
        <name>Mg(2+)</name>
        <dbReference type="ChEBI" id="CHEBI:18420"/>
        <label>1</label>
    </ligand>
</feature>
<keyword evidence="3" id="KW-0460">Magnesium</keyword>
<organism evidence="4 5">
    <name type="scientific">Enterocloster aldenensis</name>
    <dbReference type="NCBI Taxonomy" id="358742"/>
    <lineage>
        <taxon>Bacteria</taxon>
        <taxon>Bacillati</taxon>
        <taxon>Bacillota</taxon>
        <taxon>Clostridia</taxon>
        <taxon>Lachnospirales</taxon>
        <taxon>Lachnospiraceae</taxon>
        <taxon>Enterocloster</taxon>
    </lineage>
</organism>
<protein>
    <submittedName>
        <fullName evidence="4">ADP-ribosylglycohydrolase family protein</fullName>
    </submittedName>
</protein>
<evidence type="ECO:0000256" key="3">
    <source>
        <dbReference type="PIRSR" id="PIRSR605502-1"/>
    </source>
</evidence>
<evidence type="ECO:0000256" key="2">
    <source>
        <dbReference type="ARBA" id="ARBA00022801"/>
    </source>
</evidence>
<dbReference type="InterPro" id="IPR036705">
    <property type="entry name" value="Ribosyl_crysJ1_sf"/>
</dbReference>
<dbReference type="Pfam" id="PF03747">
    <property type="entry name" value="ADP_ribosyl_GH"/>
    <property type="match status" value="1"/>
</dbReference>
<feature type="binding site" evidence="3">
    <location>
        <position position="202"/>
    </location>
    <ligand>
        <name>Mg(2+)</name>
        <dbReference type="ChEBI" id="CHEBI:18420"/>
        <label>1</label>
    </ligand>
</feature>
<keyword evidence="3" id="KW-0479">Metal-binding</keyword>
<comment type="cofactor">
    <cofactor evidence="3">
        <name>Mg(2+)</name>
        <dbReference type="ChEBI" id="CHEBI:18420"/>
    </cofactor>
    <text evidence="3">Binds 2 magnesium ions per subunit.</text>
</comment>
<dbReference type="GO" id="GO:0046872">
    <property type="term" value="F:metal ion binding"/>
    <property type="evidence" value="ECO:0007669"/>
    <property type="project" value="UniProtKB-KW"/>
</dbReference>
<dbReference type="Proteomes" id="UP001299608">
    <property type="component" value="Unassembled WGS sequence"/>
</dbReference>
<dbReference type="Gene3D" id="1.10.4080.10">
    <property type="entry name" value="ADP-ribosylation/Crystallin J1"/>
    <property type="match status" value="1"/>
</dbReference>
<dbReference type="RefSeq" id="WP_238053700.1">
    <property type="nucleotide sequence ID" value="NZ_JAKNGE010000021.1"/>
</dbReference>
<keyword evidence="2" id="KW-0378">Hydrolase</keyword>
<dbReference type="InterPro" id="IPR005502">
    <property type="entry name" value="Ribosyl_crysJ1"/>
</dbReference>
<feature type="binding site" evidence="3">
    <location>
        <position position="203"/>
    </location>
    <ligand>
        <name>Mg(2+)</name>
        <dbReference type="ChEBI" id="CHEBI:18420"/>
        <label>1</label>
    </ligand>
</feature>
<dbReference type="PANTHER" id="PTHR16222">
    <property type="entry name" value="ADP-RIBOSYLGLYCOHYDROLASE"/>
    <property type="match status" value="1"/>
</dbReference>
<dbReference type="InterPro" id="IPR050792">
    <property type="entry name" value="ADP-ribosylglycohydrolase"/>
</dbReference>
<dbReference type="PANTHER" id="PTHR16222:SF24">
    <property type="entry name" value="ADP-RIBOSYLHYDROLASE ARH3"/>
    <property type="match status" value="1"/>
</dbReference>
<comment type="similarity">
    <text evidence="1">Belongs to the ADP-ribosylglycohydrolase family.</text>
</comment>
<proteinExistence type="inferred from homology"/>
<dbReference type="AlphaFoldDB" id="A0AAW5C3P3"/>
<gene>
    <name evidence="4" type="ORF">L0N08_16970</name>
</gene>
<evidence type="ECO:0000256" key="1">
    <source>
        <dbReference type="ARBA" id="ARBA00010702"/>
    </source>
</evidence>
<evidence type="ECO:0000313" key="5">
    <source>
        <dbReference type="Proteomes" id="UP001299608"/>
    </source>
</evidence>